<evidence type="ECO:0000256" key="3">
    <source>
        <dbReference type="ARBA" id="ARBA00022448"/>
    </source>
</evidence>
<evidence type="ECO:0000313" key="21">
    <source>
        <dbReference type="Proteomes" id="UP000234300"/>
    </source>
</evidence>
<keyword evidence="3" id="KW-0813">Transport</keyword>
<dbReference type="Pfam" id="PF01544">
    <property type="entry name" value="CorA"/>
    <property type="match status" value="1"/>
</dbReference>
<dbReference type="CDD" id="cd12830">
    <property type="entry name" value="MtCorA-like"/>
    <property type="match status" value="1"/>
</dbReference>
<evidence type="ECO:0000256" key="6">
    <source>
        <dbReference type="ARBA" id="ARBA00022842"/>
    </source>
</evidence>
<feature type="compositionally biased region" description="Basic residues" evidence="12">
    <location>
        <begin position="1"/>
        <end position="18"/>
    </location>
</feature>
<name>A0A2A3YTU8_BREAU</name>
<evidence type="ECO:0000256" key="9">
    <source>
        <dbReference type="ARBA" id="ARBA00023136"/>
    </source>
</evidence>
<reference evidence="17 21" key="2">
    <citation type="submission" date="2017-03" db="EMBL/GenBank/DDBJ databases">
        <authorList>
            <person name="Afonso C.L."/>
            <person name="Miller P.J."/>
            <person name="Scott M.A."/>
            <person name="Spackman E."/>
            <person name="Goraichik I."/>
            <person name="Dimitrov K.M."/>
            <person name="Suarez D.L."/>
            <person name="Swayne D.E."/>
        </authorList>
    </citation>
    <scope>NUCLEOTIDE SEQUENCE [LARGE SCALE GENOMIC DNA]</scope>
    <source>
        <strain evidence="17">8</strain>
        <strain evidence="21">8(6)</strain>
    </source>
</reference>
<dbReference type="GO" id="GO:0015087">
    <property type="term" value="F:cobalt ion transmembrane transporter activity"/>
    <property type="evidence" value="ECO:0007669"/>
    <property type="project" value="TreeGrafter"/>
</dbReference>
<keyword evidence="7 13" id="KW-1133">Transmembrane helix</keyword>
<sequence length="372" mass="41813">MARVRRHKSEPIPKRKRGAGAQSESEKPVLLSRRIVDSETSDLSASATFAEALTQQPTHDSAASGSFTQVVVPKSTPELLAEIASAWELHPVLVEDLFHANQRPKIDRYDDVLFVVLKSAVYIDSAEEVEFKEFHLLMKDDVLVIICQDDRFIDGSPIPHSVEDMHAYFRDERRQWASDRELLSLGPEALVYRLLDTAVDTYFPVLDGLQDDKDGIERQVFSGDTAAAERIYLLSQEVIDVLHTTTHLNRLTQRLGNGATKYAIPTELQAYLDDVTDHLTRVLAEAAELREALSQILNVNSTLVAQRQNEDMKKISGWAAILFAPTLIGAIYGMNFDDMPELHWAFGYPMAIGLMIALGVVLYTVFKVKKWM</sequence>
<dbReference type="PANTHER" id="PTHR46494">
    <property type="entry name" value="CORA FAMILY METAL ION TRANSPORTER (EUROFUNG)"/>
    <property type="match status" value="1"/>
</dbReference>
<dbReference type="AlphaFoldDB" id="A0A2A3YTU8"/>
<dbReference type="RefSeq" id="WP_096157470.1">
    <property type="nucleotide sequence ID" value="NZ_FXZI01000020.1"/>
</dbReference>
<comment type="similarity">
    <text evidence="2">Belongs to the CorA metal ion transporter (MIT) (TC 1.A.35) family.</text>
</comment>
<dbReference type="InterPro" id="IPR045861">
    <property type="entry name" value="CorA_cytoplasmic_dom"/>
</dbReference>
<keyword evidence="9 13" id="KW-0472">Membrane</keyword>
<evidence type="ECO:0000256" key="11">
    <source>
        <dbReference type="ARBA" id="ARBA00045497"/>
    </source>
</evidence>
<dbReference type="GO" id="GO:0015095">
    <property type="term" value="F:magnesium ion transmembrane transporter activity"/>
    <property type="evidence" value="ECO:0007669"/>
    <property type="project" value="TreeGrafter"/>
</dbReference>
<accession>A0A2H1KXJ2</accession>
<comment type="subcellular location">
    <subcellularLocation>
        <location evidence="1">Cell membrane</location>
        <topology evidence="1">Multi-pass membrane protein</topology>
    </subcellularLocation>
</comment>
<dbReference type="Proteomes" id="UP000218620">
    <property type="component" value="Unassembled WGS sequence"/>
</dbReference>
<evidence type="ECO:0000313" key="18">
    <source>
        <dbReference type="Proteomes" id="UP000217564"/>
    </source>
</evidence>
<dbReference type="PANTHER" id="PTHR46494:SF1">
    <property type="entry name" value="CORA FAMILY METAL ION TRANSPORTER (EUROFUNG)"/>
    <property type="match status" value="1"/>
</dbReference>
<dbReference type="InterPro" id="IPR045863">
    <property type="entry name" value="CorA_TM1_TM2"/>
</dbReference>
<dbReference type="Proteomes" id="UP000218377">
    <property type="component" value="Unassembled WGS sequence"/>
</dbReference>
<feature type="region of interest" description="Disordered" evidence="12">
    <location>
        <begin position="1"/>
        <end position="30"/>
    </location>
</feature>
<keyword evidence="5 13" id="KW-0812">Transmembrane</keyword>
<organism evidence="15 20">
    <name type="scientific">Brevibacterium aurantiacum</name>
    <dbReference type="NCBI Taxonomy" id="273384"/>
    <lineage>
        <taxon>Bacteria</taxon>
        <taxon>Bacillati</taxon>
        <taxon>Actinomycetota</taxon>
        <taxon>Actinomycetes</taxon>
        <taxon>Micrococcales</taxon>
        <taxon>Brevibacteriaceae</taxon>
        <taxon>Brevibacterium</taxon>
    </lineage>
</organism>
<feature type="transmembrane region" description="Helical" evidence="13">
    <location>
        <begin position="346"/>
        <end position="366"/>
    </location>
</feature>
<protein>
    <submittedName>
        <fullName evidence="15">Magnesium transporter</fullName>
    </submittedName>
</protein>
<dbReference type="EMBL" id="NRGQ01000018">
    <property type="protein sequence ID" value="PCC42585.1"/>
    <property type="molecule type" value="Genomic_DNA"/>
</dbReference>
<dbReference type="Gene3D" id="1.20.58.340">
    <property type="entry name" value="Magnesium transport protein CorA, transmembrane region"/>
    <property type="match status" value="2"/>
</dbReference>
<evidence type="ECO:0000313" key="14">
    <source>
        <dbReference type="EMBL" id="PCC17506.1"/>
    </source>
</evidence>
<evidence type="ECO:0000313" key="15">
    <source>
        <dbReference type="EMBL" id="PCC42585.1"/>
    </source>
</evidence>
<dbReference type="EMBL" id="FXZI01000020">
    <property type="protein sequence ID" value="SMY04476.1"/>
    <property type="molecule type" value="Genomic_DNA"/>
</dbReference>
<dbReference type="Proteomes" id="UP000217564">
    <property type="component" value="Unassembled WGS sequence"/>
</dbReference>
<feature type="transmembrane region" description="Helical" evidence="13">
    <location>
        <begin position="315"/>
        <end position="334"/>
    </location>
</feature>
<evidence type="ECO:0000256" key="13">
    <source>
        <dbReference type="SAM" id="Phobius"/>
    </source>
</evidence>
<dbReference type="GO" id="GO:0050897">
    <property type="term" value="F:cobalt ion binding"/>
    <property type="evidence" value="ECO:0007669"/>
    <property type="project" value="TreeGrafter"/>
</dbReference>
<dbReference type="EMBL" id="NRGP01000028">
    <property type="protein sequence ID" value="PCC45170.1"/>
    <property type="molecule type" value="Genomic_DNA"/>
</dbReference>
<evidence type="ECO:0000313" key="20">
    <source>
        <dbReference type="Proteomes" id="UP000218620"/>
    </source>
</evidence>
<dbReference type="Proteomes" id="UP000234300">
    <property type="component" value="Unassembled WGS sequence"/>
</dbReference>
<evidence type="ECO:0000256" key="7">
    <source>
        <dbReference type="ARBA" id="ARBA00022989"/>
    </source>
</evidence>
<dbReference type="InterPro" id="IPR002523">
    <property type="entry name" value="MgTranspt_CorA/ZnTranspt_ZntB"/>
</dbReference>
<accession>A0A2A3YTU8</accession>
<evidence type="ECO:0000313" key="19">
    <source>
        <dbReference type="Proteomes" id="UP000218377"/>
    </source>
</evidence>
<evidence type="ECO:0000256" key="1">
    <source>
        <dbReference type="ARBA" id="ARBA00004651"/>
    </source>
</evidence>
<dbReference type="GO" id="GO:0005886">
    <property type="term" value="C:plasma membrane"/>
    <property type="evidence" value="ECO:0007669"/>
    <property type="project" value="UniProtKB-SubCell"/>
</dbReference>
<keyword evidence="6" id="KW-0460">Magnesium</keyword>
<dbReference type="Gene3D" id="3.30.460.20">
    <property type="entry name" value="CorA soluble domain-like"/>
    <property type="match status" value="1"/>
</dbReference>
<proteinExistence type="inferred from homology"/>
<evidence type="ECO:0000256" key="10">
    <source>
        <dbReference type="ARBA" id="ARBA00034269"/>
    </source>
</evidence>
<keyword evidence="4" id="KW-1003">Cell membrane</keyword>
<evidence type="ECO:0000256" key="12">
    <source>
        <dbReference type="SAM" id="MobiDB-lite"/>
    </source>
</evidence>
<comment type="function">
    <text evidence="11">Mediates influx of magnesium ions. Alternates between open and closed states. Activated by low cytoplasmic Mg(2+) levels. Inactive when cytoplasmic Mg(2+) levels are high.</text>
</comment>
<comment type="catalytic activity">
    <reaction evidence="10">
        <text>Mg(2+)(in) = Mg(2+)(out)</text>
        <dbReference type="Rhea" id="RHEA:29827"/>
        <dbReference type="ChEBI" id="CHEBI:18420"/>
    </reaction>
</comment>
<evidence type="ECO:0000256" key="4">
    <source>
        <dbReference type="ARBA" id="ARBA00022475"/>
    </source>
</evidence>
<evidence type="ECO:0000256" key="8">
    <source>
        <dbReference type="ARBA" id="ARBA00023065"/>
    </source>
</evidence>
<evidence type="ECO:0000313" key="16">
    <source>
        <dbReference type="EMBL" id="PCC45170.1"/>
    </source>
</evidence>
<reference evidence="18 19" key="1">
    <citation type="journal article" date="2017" name="Elife">
        <title>Extensive horizontal gene transfer in cheese-associated bacteria.</title>
        <authorList>
            <person name="Bonham K.S."/>
            <person name="Wolfe B.E."/>
            <person name="Dutton R.J."/>
        </authorList>
    </citation>
    <scope>NUCLEOTIDE SEQUENCE [LARGE SCALE GENOMIC DNA]</scope>
    <source>
        <strain evidence="16 18">947_7</strain>
        <strain evidence="15 20">962_8</strain>
        <strain evidence="14 19">JB5</strain>
    </source>
</reference>
<evidence type="ECO:0000256" key="2">
    <source>
        <dbReference type="ARBA" id="ARBA00009765"/>
    </source>
</evidence>
<evidence type="ECO:0000256" key="5">
    <source>
        <dbReference type="ARBA" id="ARBA00022692"/>
    </source>
</evidence>
<dbReference type="GO" id="GO:0000287">
    <property type="term" value="F:magnesium ion binding"/>
    <property type="evidence" value="ECO:0007669"/>
    <property type="project" value="TreeGrafter"/>
</dbReference>
<dbReference type="EMBL" id="NRGX01000001">
    <property type="protein sequence ID" value="PCC17506.1"/>
    <property type="molecule type" value="Genomic_DNA"/>
</dbReference>
<dbReference type="SUPFAM" id="SSF144083">
    <property type="entry name" value="Magnesium transport protein CorA, transmembrane region"/>
    <property type="match status" value="1"/>
</dbReference>
<evidence type="ECO:0000313" key="17">
    <source>
        <dbReference type="EMBL" id="SMY04476.1"/>
    </source>
</evidence>
<dbReference type="FunFam" id="1.20.58.340:FF:000004">
    <property type="entry name" value="Magnesium transport protein CorA"/>
    <property type="match status" value="1"/>
</dbReference>
<gene>
    <name evidence="17" type="ORF">BAURA86_03692</name>
    <name evidence="16" type="ORF">CIK64_16515</name>
    <name evidence="15" type="ORF">CIK65_12735</name>
    <name evidence="14" type="ORF">CIK79_03910</name>
</gene>
<dbReference type="SUPFAM" id="SSF143865">
    <property type="entry name" value="CorA soluble domain-like"/>
    <property type="match status" value="1"/>
</dbReference>
<keyword evidence="8" id="KW-0406">Ion transport</keyword>